<dbReference type="Proteomes" id="UP000234331">
    <property type="component" value="Unassembled WGS sequence"/>
</dbReference>
<evidence type="ECO:0000256" key="2">
    <source>
        <dbReference type="SAM" id="Phobius"/>
    </source>
</evidence>
<feature type="transmembrane region" description="Helical" evidence="2">
    <location>
        <begin position="196"/>
        <end position="217"/>
    </location>
</feature>
<dbReference type="OrthoDB" id="3204126at2"/>
<keyword evidence="4" id="KW-1185">Reference proteome</keyword>
<feature type="transmembrane region" description="Helical" evidence="2">
    <location>
        <begin position="88"/>
        <end position="109"/>
    </location>
</feature>
<evidence type="ECO:0008006" key="5">
    <source>
        <dbReference type="Google" id="ProtNLM"/>
    </source>
</evidence>
<evidence type="ECO:0000256" key="1">
    <source>
        <dbReference type="SAM" id="MobiDB-lite"/>
    </source>
</evidence>
<organism evidence="3 4">
    <name type="scientific">Frankia canadensis</name>
    <dbReference type="NCBI Taxonomy" id="1836972"/>
    <lineage>
        <taxon>Bacteria</taxon>
        <taxon>Bacillati</taxon>
        <taxon>Actinomycetota</taxon>
        <taxon>Actinomycetes</taxon>
        <taxon>Frankiales</taxon>
        <taxon>Frankiaceae</taxon>
        <taxon>Frankia</taxon>
    </lineage>
</organism>
<keyword evidence="2" id="KW-0472">Membrane</keyword>
<evidence type="ECO:0000313" key="3">
    <source>
        <dbReference type="EMBL" id="SNQ51428.1"/>
    </source>
</evidence>
<proteinExistence type="predicted"/>
<evidence type="ECO:0000313" key="4">
    <source>
        <dbReference type="Proteomes" id="UP000234331"/>
    </source>
</evidence>
<accession>A0A2I2L0I7</accession>
<feature type="transmembrane region" description="Helical" evidence="2">
    <location>
        <begin position="339"/>
        <end position="357"/>
    </location>
</feature>
<keyword evidence="2" id="KW-1133">Transmembrane helix</keyword>
<protein>
    <recommendedName>
        <fullName evidence="5">Glycosyltransferase RgtA/B/C/D-like domain-containing protein</fullName>
    </recommendedName>
</protein>
<dbReference type="EMBL" id="FZMO01000536">
    <property type="protein sequence ID" value="SNQ51428.1"/>
    <property type="molecule type" value="Genomic_DNA"/>
</dbReference>
<reference evidence="3 4" key="1">
    <citation type="submission" date="2017-06" db="EMBL/GenBank/DDBJ databases">
        <authorList>
            <person name="Kim H.J."/>
            <person name="Triplett B.A."/>
        </authorList>
    </citation>
    <scope>NUCLEOTIDE SEQUENCE [LARGE SCALE GENOMIC DNA]</scope>
    <source>
        <strain evidence="3">FRACA_ARgP5</strain>
    </source>
</reference>
<feature type="transmembrane region" description="Helical" evidence="2">
    <location>
        <begin position="308"/>
        <end position="332"/>
    </location>
</feature>
<feature type="transmembrane region" description="Helical" evidence="2">
    <location>
        <begin position="481"/>
        <end position="501"/>
    </location>
</feature>
<feature type="transmembrane region" description="Helical" evidence="2">
    <location>
        <begin position="229"/>
        <end position="249"/>
    </location>
</feature>
<dbReference type="RefSeq" id="WP_101835325.1">
    <property type="nucleotide sequence ID" value="NZ_FZMO01000536.1"/>
</dbReference>
<feature type="compositionally biased region" description="Low complexity" evidence="1">
    <location>
        <begin position="450"/>
        <end position="459"/>
    </location>
</feature>
<feature type="transmembrane region" description="Helical" evidence="2">
    <location>
        <begin position="12"/>
        <end position="35"/>
    </location>
</feature>
<gene>
    <name evidence="3" type="ORF">FRACA_70044</name>
</gene>
<name>A0A2I2L0I7_9ACTN</name>
<feature type="region of interest" description="Disordered" evidence="1">
    <location>
        <begin position="434"/>
        <end position="459"/>
    </location>
</feature>
<sequence length="731" mass="76140">MSPADARRRGRVTVLAAVTAAAVLTGVLVALRAYLGRPFWYDEIWRAHFVSEPLRSSWSELTVANTPSAFGWLALTRVSGEVFGWHSWSLRLPGFVAVPLLGAAIVVLARRFTGLVAAGFAACWLCLNSTFLDLATQLKPYAMETAATVAIVLLWLPGRSGVLPGRSDELSGSAEGKPGPACGRRLERGRLLRRTAAGVLGLLAVPGVFVIVPLAVVDVWRGPARRWRFVEGLPALVLAAAHTVVFVAHQSSQRHGDYWDRQFLAGRGPLDAVRFVADQVRQIVTGSPPGIDRFDPSLLHGTVVAGPFGALPAVLAAVMVVAAGLVGTVTLARHPDGRTLLAVLGGAELMMLTASAARYWPFGPTRTNLFVVPMMVVVVVVGAERVIRWLVAMAGGRWAVAGAEVAADGPRAAPPTLAPPGIVSATSLSAPVSLDVADGDRSDTQGTGGSPASAPAAGALAGGTRVGAATRMTRGRAGASTAMAVVVILALSGSAGLLLAATTSGSGSLWDHRERLRGLDLLVDATVAARQAARPGDVVAVGGRLARPGWLYAMEASDDGPRDPADLRPVDVPVTAVPRLPAAGAASTHRGDHGGPRNTAVVPQRPAGRIGAVVDLPAHPAVQARSAADPRSAARSQAVVGHRVARADTVFFGGAEPPLLRQLAARSTAPGGLLVFVFDIERSGLTGQLDALRRAGWCPTRTWTFRLTGTLSQYDRCGAVSPPRRALRAES</sequence>
<keyword evidence="2" id="KW-0812">Transmembrane</keyword>
<feature type="transmembrane region" description="Helical" evidence="2">
    <location>
        <begin position="115"/>
        <end position="134"/>
    </location>
</feature>
<feature type="transmembrane region" description="Helical" evidence="2">
    <location>
        <begin position="369"/>
        <end position="387"/>
    </location>
</feature>
<dbReference type="AlphaFoldDB" id="A0A2I2L0I7"/>